<sequence length="237" mass="26719">VPAQNEQSRIVSVLSALDEKIENISKINHNLEEQAKAIFKSWFIDFEPFRDGEFVDSELGQIPAGWQVGTLKDMLEVRYGKEHKKLADGAIPVYGSGGLMRHVEKALYNGESVLIPRKGTLNNVMRVTGEFWTVDTMFYSVPRKTGAAKYLYHILSKLDLTSMNSGSAVPSMTTDILNAIKIILPPDKVLKDFDYLTSFFWESIETKKMEMQKLAQLRDALLPELMSGEIDVSKVQV</sequence>
<dbReference type="InterPro" id="IPR044946">
    <property type="entry name" value="Restrct_endonuc_typeI_TRD_sf"/>
</dbReference>
<protein>
    <submittedName>
        <fullName evidence="5">Type I restriction modification DNA specificity protein</fullName>
    </submittedName>
</protein>
<dbReference type="Pfam" id="PF01420">
    <property type="entry name" value="Methylase_S"/>
    <property type="match status" value="1"/>
</dbReference>
<dbReference type="PANTHER" id="PTHR30408:SF13">
    <property type="entry name" value="TYPE I RESTRICTION ENZYME HINDI SPECIFICITY SUBUNIT"/>
    <property type="match status" value="1"/>
</dbReference>
<dbReference type="RefSeq" id="WP_133245323.1">
    <property type="nucleotide sequence ID" value="NZ_QEKH01000068.1"/>
</dbReference>
<dbReference type="Gene3D" id="3.90.220.20">
    <property type="entry name" value="DNA methylase specificity domains"/>
    <property type="match status" value="1"/>
</dbReference>
<evidence type="ECO:0000256" key="3">
    <source>
        <dbReference type="ARBA" id="ARBA00023125"/>
    </source>
</evidence>
<dbReference type="InterPro" id="IPR000055">
    <property type="entry name" value="Restrct_endonuc_typeI_TRD"/>
</dbReference>
<dbReference type="GO" id="GO:0009307">
    <property type="term" value="P:DNA restriction-modification system"/>
    <property type="evidence" value="ECO:0007669"/>
    <property type="project" value="UniProtKB-KW"/>
</dbReference>
<dbReference type="PANTHER" id="PTHR30408">
    <property type="entry name" value="TYPE-1 RESTRICTION ENZYME ECOKI SPECIFICITY PROTEIN"/>
    <property type="match status" value="1"/>
</dbReference>
<evidence type="ECO:0000256" key="2">
    <source>
        <dbReference type="ARBA" id="ARBA00022747"/>
    </source>
</evidence>
<dbReference type="EMBL" id="QEKH01000068">
    <property type="protein sequence ID" value="PVY29751.1"/>
    <property type="molecule type" value="Genomic_DNA"/>
</dbReference>
<keyword evidence="6" id="KW-1185">Reference proteome</keyword>
<evidence type="ECO:0000259" key="4">
    <source>
        <dbReference type="Pfam" id="PF01420"/>
    </source>
</evidence>
<dbReference type="SUPFAM" id="SSF116734">
    <property type="entry name" value="DNA methylase specificity domain"/>
    <property type="match status" value="2"/>
</dbReference>
<accession>A0A2U1A983</accession>
<dbReference type="InterPro" id="IPR052021">
    <property type="entry name" value="Type-I_RS_S_subunit"/>
</dbReference>
<gene>
    <name evidence="5" type="ORF">C8D82_1681</name>
</gene>
<proteinExistence type="inferred from homology"/>
<evidence type="ECO:0000313" key="6">
    <source>
        <dbReference type="Proteomes" id="UP000245959"/>
    </source>
</evidence>
<dbReference type="Proteomes" id="UP000245959">
    <property type="component" value="Unassembled WGS sequence"/>
</dbReference>
<name>A0A2U1A983_9BACT</name>
<dbReference type="AlphaFoldDB" id="A0A2U1A983"/>
<dbReference type="CDD" id="cd17288">
    <property type="entry name" value="RMtype1_S_LlaAI06ORF1089P_TRD1-CR1_like"/>
    <property type="match status" value="1"/>
</dbReference>
<feature type="non-terminal residue" evidence="5">
    <location>
        <position position="1"/>
    </location>
</feature>
<feature type="domain" description="Type I restriction modification DNA specificity" evidence="4">
    <location>
        <begin position="63"/>
        <end position="208"/>
    </location>
</feature>
<evidence type="ECO:0000313" key="5">
    <source>
        <dbReference type="EMBL" id="PVY29751.1"/>
    </source>
</evidence>
<keyword evidence="2" id="KW-0680">Restriction system</keyword>
<keyword evidence="3" id="KW-0238">DNA-binding</keyword>
<dbReference type="Gene3D" id="1.10.287.1120">
    <property type="entry name" value="Bipartite methylase S protein"/>
    <property type="match status" value="1"/>
</dbReference>
<comment type="similarity">
    <text evidence="1">Belongs to the type-I restriction system S methylase family.</text>
</comment>
<dbReference type="GeneID" id="78297378"/>
<dbReference type="GO" id="GO:0003677">
    <property type="term" value="F:DNA binding"/>
    <property type="evidence" value="ECO:0007669"/>
    <property type="project" value="UniProtKB-KW"/>
</dbReference>
<reference evidence="5 6" key="1">
    <citation type="submission" date="2018-04" db="EMBL/GenBank/DDBJ databases">
        <title>Genomic Encyclopedia of Type Strains, Phase IV (KMG-IV): sequencing the most valuable type-strain genomes for metagenomic binning, comparative biology and taxonomic classification.</title>
        <authorList>
            <person name="Goeker M."/>
        </authorList>
    </citation>
    <scope>NUCLEOTIDE SEQUENCE [LARGE SCALE GENOMIC DNA]</scope>
    <source>
        <strain evidence="5 6">DSM 14823</strain>
    </source>
</reference>
<comment type="caution">
    <text evidence="5">The sequence shown here is derived from an EMBL/GenBank/DDBJ whole genome shotgun (WGS) entry which is preliminary data.</text>
</comment>
<evidence type="ECO:0000256" key="1">
    <source>
        <dbReference type="ARBA" id="ARBA00010923"/>
    </source>
</evidence>
<organism evidence="5 6">
    <name type="scientific">Victivallis vadensis</name>
    <dbReference type="NCBI Taxonomy" id="172901"/>
    <lineage>
        <taxon>Bacteria</taxon>
        <taxon>Pseudomonadati</taxon>
        <taxon>Lentisphaerota</taxon>
        <taxon>Lentisphaeria</taxon>
        <taxon>Victivallales</taxon>
        <taxon>Victivallaceae</taxon>
        <taxon>Victivallis</taxon>
    </lineage>
</organism>